<evidence type="ECO:0000313" key="1">
    <source>
        <dbReference type="EMBL" id="CAG9334687.1"/>
    </source>
</evidence>
<dbReference type="Proteomes" id="UP001162131">
    <property type="component" value="Unassembled WGS sequence"/>
</dbReference>
<reference evidence="1" key="1">
    <citation type="submission" date="2021-09" db="EMBL/GenBank/DDBJ databases">
        <authorList>
            <consortium name="AG Swart"/>
            <person name="Singh M."/>
            <person name="Singh A."/>
            <person name="Seah K."/>
            <person name="Emmerich C."/>
        </authorList>
    </citation>
    <scope>NUCLEOTIDE SEQUENCE</scope>
    <source>
        <strain evidence="1">ATCC30299</strain>
    </source>
</reference>
<protein>
    <submittedName>
        <fullName evidence="1">Uncharacterized protein</fullName>
    </submittedName>
</protein>
<keyword evidence="2" id="KW-1185">Reference proteome</keyword>
<dbReference type="EMBL" id="CAJZBQ010000058">
    <property type="protein sequence ID" value="CAG9334687.1"/>
    <property type="molecule type" value="Genomic_DNA"/>
</dbReference>
<proteinExistence type="predicted"/>
<organism evidence="1 2">
    <name type="scientific">Blepharisma stoltei</name>
    <dbReference type="NCBI Taxonomy" id="1481888"/>
    <lineage>
        <taxon>Eukaryota</taxon>
        <taxon>Sar</taxon>
        <taxon>Alveolata</taxon>
        <taxon>Ciliophora</taxon>
        <taxon>Postciliodesmatophora</taxon>
        <taxon>Heterotrichea</taxon>
        <taxon>Heterotrichida</taxon>
        <taxon>Blepharismidae</taxon>
        <taxon>Blepharisma</taxon>
    </lineage>
</organism>
<dbReference type="AlphaFoldDB" id="A0AAU9K4F6"/>
<gene>
    <name evidence="1" type="ORF">BSTOLATCC_MIC61291</name>
</gene>
<sequence>MDCACSYGLYIACLLACFTRLSRPHKSSRMDLNQQINAELDPALNWIKTNSFSFRFYDGKFHILCNNCLQATGLIINWYQFKQKILFKP</sequence>
<evidence type="ECO:0000313" key="2">
    <source>
        <dbReference type="Proteomes" id="UP001162131"/>
    </source>
</evidence>
<comment type="caution">
    <text evidence="1">The sequence shown here is derived from an EMBL/GenBank/DDBJ whole genome shotgun (WGS) entry which is preliminary data.</text>
</comment>
<accession>A0AAU9K4F6</accession>
<name>A0AAU9K4F6_9CILI</name>